<sequence length="89" mass="10317">MEVNQLAKRKARQAYDEFTNVEAMHLYIIPEELPEGPYGAPVGKEEPVVNKTTEWKEGQRTYSAFNYVNKDLHAGLPRKYPNHHPPHDK</sequence>
<accession>A0A268S163</accession>
<reference evidence="1 2" key="1">
    <citation type="submission" date="2017-07" db="EMBL/GenBank/DDBJ databases">
        <title>Isolation and whole genome analysis of endospore-forming bacteria from heroin.</title>
        <authorList>
            <person name="Kalinowski J."/>
            <person name="Ahrens B."/>
            <person name="Al-Dilaimi A."/>
            <person name="Winkler A."/>
            <person name="Wibberg D."/>
            <person name="Schleenbecker U."/>
            <person name="Ruckert C."/>
            <person name="Wolfel R."/>
            <person name="Grass G."/>
        </authorList>
    </citation>
    <scope>NUCLEOTIDE SEQUENCE [LARGE SCALE GENOMIC DNA]</scope>
    <source>
        <strain evidence="1 2">7523-2</strain>
    </source>
</reference>
<comment type="caution">
    <text evidence="1">The sequence shown here is derived from an EMBL/GenBank/DDBJ whole genome shotgun (WGS) entry which is preliminary data.</text>
</comment>
<protein>
    <recommendedName>
        <fullName evidence="3">Cytosolic protein</fullName>
    </recommendedName>
</protein>
<organism evidence="1 2">
    <name type="scientific">Shouchella clausii</name>
    <name type="common">Alkalihalobacillus clausii</name>
    <dbReference type="NCBI Taxonomy" id="79880"/>
    <lineage>
        <taxon>Bacteria</taxon>
        <taxon>Bacillati</taxon>
        <taxon>Bacillota</taxon>
        <taxon>Bacilli</taxon>
        <taxon>Bacillales</taxon>
        <taxon>Bacillaceae</taxon>
        <taxon>Shouchella</taxon>
    </lineage>
</organism>
<dbReference type="AlphaFoldDB" id="A0A268S163"/>
<evidence type="ECO:0000313" key="2">
    <source>
        <dbReference type="Proteomes" id="UP000216133"/>
    </source>
</evidence>
<evidence type="ECO:0008006" key="3">
    <source>
        <dbReference type="Google" id="ProtNLM"/>
    </source>
</evidence>
<gene>
    <name evidence="1" type="ORF">CHH61_09110</name>
</gene>
<evidence type="ECO:0000313" key="1">
    <source>
        <dbReference type="EMBL" id="PAF26278.1"/>
    </source>
</evidence>
<name>A0A268S163_SHOCL</name>
<proteinExistence type="predicted"/>
<dbReference type="Proteomes" id="UP000216133">
    <property type="component" value="Unassembled WGS sequence"/>
</dbReference>
<dbReference type="EMBL" id="NPBS01000039">
    <property type="protein sequence ID" value="PAF26278.1"/>
    <property type="molecule type" value="Genomic_DNA"/>
</dbReference>